<reference evidence="1 2" key="1">
    <citation type="journal article" date="2014" name="Int. J. Syst. Evol. Microbiol.">
        <title>Streptomyces hoynatensis sp. nov., isolated from deep marine sediment.</title>
        <authorList>
            <person name="Veyisoglu A."/>
            <person name="Sahin N."/>
        </authorList>
    </citation>
    <scope>NUCLEOTIDE SEQUENCE [LARGE SCALE GENOMIC DNA]</scope>
    <source>
        <strain evidence="1 2">KCTC 29097</strain>
    </source>
</reference>
<proteinExistence type="predicted"/>
<organism evidence="1 2">
    <name type="scientific">Streptomyces hoynatensis</name>
    <dbReference type="NCBI Taxonomy" id="1141874"/>
    <lineage>
        <taxon>Bacteria</taxon>
        <taxon>Bacillati</taxon>
        <taxon>Actinomycetota</taxon>
        <taxon>Actinomycetes</taxon>
        <taxon>Kitasatosporales</taxon>
        <taxon>Streptomycetaceae</taxon>
        <taxon>Streptomyces</taxon>
    </lineage>
</organism>
<accession>A0A3A9YXX3</accession>
<sequence length="92" mass="9986">MKFRRRQQAAPEPQPVAPHANVIARFLTVSGAALANPEIAVVVEDRGDRRVDRYAYACAGCGGSYKSDAEGHLCELAQRHAKECTALPTPRP</sequence>
<dbReference type="EMBL" id="RBAL01000009">
    <property type="protein sequence ID" value="RKN40785.1"/>
    <property type="molecule type" value="Genomic_DNA"/>
</dbReference>
<gene>
    <name evidence="1" type="ORF">D7294_16995</name>
</gene>
<protein>
    <submittedName>
        <fullName evidence="1">Uncharacterized protein</fullName>
    </submittedName>
</protein>
<evidence type="ECO:0000313" key="2">
    <source>
        <dbReference type="Proteomes" id="UP000272474"/>
    </source>
</evidence>
<dbReference type="RefSeq" id="WP_120680578.1">
    <property type="nucleotide sequence ID" value="NZ_RBAL01000009.1"/>
</dbReference>
<comment type="caution">
    <text evidence="1">The sequence shown here is derived from an EMBL/GenBank/DDBJ whole genome shotgun (WGS) entry which is preliminary data.</text>
</comment>
<name>A0A3A9YXX3_9ACTN</name>
<keyword evidence="2" id="KW-1185">Reference proteome</keyword>
<dbReference type="Proteomes" id="UP000272474">
    <property type="component" value="Unassembled WGS sequence"/>
</dbReference>
<evidence type="ECO:0000313" key="1">
    <source>
        <dbReference type="EMBL" id="RKN40785.1"/>
    </source>
</evidence>
<dbReference type="AlphaFoldDB" id="A0A3A9YXX3"/>